<dbReference type="OrthoDB" id="286814at2759"/>
<gene>
    <name evidence="2" type="ORF">E4U43_000938</name>
</gene>
<dbReference type="Pfam" id="PF08613">
    <property type="entry name" value="Cyclin"/>
    <property type="match status" value="1"/>
</dbReference>
<proteinExistence type="predicted"/>
<evidence type="ECO:0000256" key="1">
    <source>
        <dbReference type="SAM" id="MobiDB-lite"/>
    </source>
</evidence>
<dbReference type="EMBL" id="SRPW01001291">
    <property type="protein sequence ID" value="KAG6003317.1"/>
    <property type="molecule type" value="Genomic_DNA"/>
</dbReference>
<organism evidence="2 3">
    <name type="scientific">Claviceps pusilla</name>
    <dbReference type="NCBI Taxonomy" id="123648"/>
    <lineage>
        <taxon>Eukaryota</taxon>
        <taxon>Fungi</taxon>
        <taxon>Dikarya</taxon>
        <taxon>Ascomycota</taxon>
        <taxon>Pezizomycotina</taxon>
        <taxon>Sordariomycetes</taxon>
        <taxon>Hypocreomycetidae</taxon>
        <taxon>Hypocreales</taxon>
        <taxon>Clavicipitaceae</taxon>
        <taxon>Claviceps</taxon>
    </lineage>
</organism>
<feature type="region of interest" description="Disordered" evidence="1">
    <location>
        <begin position="198"/>
        <end position="219"/>
    </location>
</feature>
<dbReference type="PANTHER" id="PTHR15615">
    <property type="match status" value="1"/>
</dbReference>
<dbReference type="Gene3D" id="1.10.472.10">
    <property type="entry name" value="Cyclin-like"/>
    <property type="match status" value="1"/>
</dbReference>
<protein>
    <recommendedName>
        <fullName evidence="4">G1/S-specific cyclin pas1</fullName>
    </recommendedName>
</protein>
<dbReference type="GO" id="GO:0005634">
    <property type="term" value="C:nucleus"/>
    <property type="evidence" value="ECO:0007669"/>
    <property type="project" value="TreeGrafter"/>
</dbReference>
<evidence type="ECO:0000313" key="3">
    <source>
        <dbReference type="Proteomes" id="UP000748025"/>
    </source>
</evidence>
<evidence type="ECO:0008006" key="4">
    <source>
        <dbReference type="Google" id="ProtNLM"/>
    </source>
</evidence>
<comment type="caution">
    <text evidence="2">The sequence shown here is derived from an EMBL/GenBank/DDBJ whole genome shotgun (WGS) entry which is preliminary data.</text>
</comment>
<dbReference type="Proteomes" id="UP000748025">
    <property type="component" value="Unassembled WGS sequence"/>
</dbReference>
<dbReference type="GO" id="GO:0019901">
    <property type="term" value="F:protein kinase binding"/>
    <property type="evidence" value="ECO:0007669"/>
    <property type="project" value="InterPro"/>
</dbReference>
<sequence length="722" mass="79027">MRYDAHDSSAVVAYPNPQYAPTSSSTLSSAASSFSASFSSDAASQSSDDYSSNTSDPDSCDSFCQSKWSTSIPPNVVNSRRSRLEFEQDTVFPHELRQNPRRSAPGSHPGRSVLPPALVRQSERKLNFVDALVDTSTQLVMAFWPLSSAVCGTEPGDKAVLPLRAFIEETLRRSRTSYSTLQVALYYLVLIRRQVPKHNSAPEQQQQQQQQQSTGDGHADRALQCGRRMFLAALILACKYLQDRNYSARAWSKISGLNTQEINRNEIAFLFAVKWKLHITEDDYVGFSRLVRKSQMYPHQHTDWNEFALTPESNISSRESLFPSVPARTSASNSTSDLCVLSPRSILNLPEEGDRGCSSTAFAASDCFPTTSLSTPPDYNKPMFKKPVANMVKLPSRLSASTLSDLPSPRLAPRSTRSGTPAASAGRRIRGTWYNNMALMDMGIRAHTGETNLHRFPQRVFCPRRSSLANSISTVSSPESMVPDSLRSSRSSSISSASGLASATLYNNNDSSVPLRFRTPNSWNDRVSSSKPSVPCVPEDVDENLTVLSSPEWHRGSETKLGDLTLNTSPPVTRGLSVRDMVVGDAATDAAKVLQDLHNHDSSCLSTPTVLPLPTRKRTRANSADINNHLHDNVREMLIRHYQAAEPSLATMGSCSHLAHGNGIMHDGSLQVPSHGALGHCVKRLCCSTEAASEYQVASIHPVVGLGGNFVGEHAQRIAYSI</sequence>
<dbReference type="PANTHER" id="PTHR15615:SF36">
    <property type="entry name" value="PHO85 CYCLIN-5"/>
    <property type="match status" value="1"/>
</dbReference>
<dbReference type="GO" id="GO:0016538">
    <property type="term" value="F:cyclin-dependent protein serine/threonine kinase regulator activity"/>
    <property type="evidence" value="ECO:0007669"/>
    <property type="project" value="TreeGrafter"/>
</dbReference>
<name>A0A9P7N957_9HYPO</name>
<keyword evidence="3" id="KW-1185">Reference proteome</keyword>
<evidence type="ECO:0000313" key="2">
    <source>
        <dbReference type="EMBL" id="KAG6003317.1"/>
    </source>
</evidence>
<dbReference type="InterPro" id="IPR013922">
    <property type="entry name" value="Cyclin_PHO80-like"/>
</dbReference>
<dbReference type="GO" id="GO:0000307">
    <property type="term" value="C:cyclin-dependent protein kinase holoenzyme complex"/>
    <property type="evidence" value="ECO:0007669"/>
    <property type="project" value="TreeGrafter"/>
</dbReference>
<reference evidence="2" key="1">
    <citation type="journal article" date="2020" name="bioRxiv">
        <title>Whole genome comparisons of ergot fungi reveals the divergence and evolution of species within the genus Claviceps are the result of varying mechanisms driving genome evolution and host range expansion.</title>
        <authorList>
            <person name="Wyka S.A."/>
            <person name="Mondo S.J."/>
            <person name="Liu M."/>
            <person name="Dettman J."/>
            <person name="Nalam V."/>
            <person name="Broders K.D."/>
        </authorList>
    </citation>
    <scope>NUCLEOTIDE SEQUENCE</scope>
    <source>
        <strain evidence="2">CCC 602</strain>
    </source>
</reference>
<feature type="compositionally biased region" description="Basic and acidic residues" evidence="1">
    <location>
        <begin position="89"/>
        <end position="98"/>
    </location>
</feature>
<feature type="region of interest" description="Disordered" evidence="1">
    <location>
        <begin position="472"/>
        <end position="493"/>
    </location>
</feature>
<accession>A0A9P7N957</accession>
<dbReference type="CDD" id="cd20557">
    <property type="entry name" value="CYCLIN_ScPCL1-like"/>
    <property type="match status" value="1"/>
</dbReference>
<feature type="region of interest" description="Disordered" evidence="1">
    <location>
        <begin position="89"/>
        <end position="114"/>
    </location>
</feature>
<feature type="region of interest" description="Disordered" evidence="1">
    <location>
        <begin position="400"/>
        <end position="426"/>
    </location>
</feature>
<dbReference type="AlphaFoldDB" id="A0A9P7N957"/>
<feature type="region of interest" description="Disordered" evidence="1">
    <location>
        <begin position="1"/>
        <end position="28"/>
    </location>
</feature>